<dbReference type="Pfam" id="PF13091">
    <property type="entry name" value="PLDc_2"/>
    <property type="match status" value="1"/>
</dbReference>
<reference evidence="2 3" key="1">
    <citation type="journal article" date="2019" name="Int. J. Syst. Evol. Microbiol.">
        <title>The Global Catalogue of Microorganisms (GCM) 10K type strain sequencing project: providing services to taxonomists for standard genome sequencing and annotation.</title>
        <authorList>
            <consortium name="The Broad Institute Genomics Platform"/>
            <consortium name="The Broad Institute Genome Sequencing Center for Infectious Disease"/>
            <person name="Wu L."/>
            <person name="Ma J."/>
        </authorList>
    </citation>
    <scope>NUCLEOTIDE SEQUENCE [LARGE SCALE GENOMIC DNA]</scope>
    <source>
        <strain evidence="2 3">JCM 12149</strain>
    </source>
</reference>
<gene>
    <name evidence="2" type="ORF">GCM10008983_28150</name>
</gene>
<keyword evidence="3" id="KW-1185">Reference proteome</keyword>
<sequence>MDLLTKEFESHLFKEIENCNKSIVIISPFLSTNTIEKLIEIVLRKNLSCTVITRFERKAFIDGASSLKALKILIQNNITLLALKDLHSKVYIFDNKNCMVGSANFTHKALNKNHELLLKPTDPEDISLILEYKDQLIKEILDQGDFSITDDQVEIEMKITEDYLENDKSKKVTSYNWGAELNNLQFKEIDREKVVLSVSAGGTHKLVSKYLIHAHPNDRNYKQLENLITFRQAKGGQMDAIYQIDSDFILDPFDWKSELDRMGFPTNVKERVKNYIIERSKGFGFEKPIAFKFYVLSLVKELNHEPLPKINNAGPRYYTVGDLLSGDDDL</sequence>
<dbReference type="InterPro" id="IPR059166">
    <property type="entry name" value="PLD-like_cat"/>
</dbReference>
<evidence type="ECO:0000313" key="2">
    <source>
        <dbReference type="EMBL" id="GAA0448485.1"/>
    </source>
</evidence>
<dbReference type="InterPro" id="IPR025202">
    <property type="entry name" value="PLD-like_dom"/>
</dbReference>
<dbReference type="RefSeq" id="WP_343754344.1">
    <property type="nucleotide sequence ID" value="NZ_BAAADM010000061.1"/>
</dbReference>
<dbReference type="EMBL" id="BAAADM010000061">
    <property type="protein sequence ID" value="GAA0448485.1"/>
    <property type="molecule type" value="Genomic_DNA"/>
</dbReference>
<name>A0ABN0ZI16_9BACI</name>
<dbReference type="Gene3D" id="3.30.870.10">
    <property type="entry name" value="Endonuclease Chain A"/>
    <property type="match status" value="1"/>
</dbReference>
<dbReference type="SUPFAM" id="SSF56024">
    <property type="entry name" value="Phospholipase D/nuclease"/>
    <property type="match status" value="1"/>
</dbReference>
<proteinExistence type="predicted"/>
<dbReference type="InterPro" id="IPR001736">
    <property type="entry name" value="PLipase_D/transphosphatidylase"/>
</dbReference>
<dbReference type="PROSITE" id="PS50035">
    <property type="entry name" value="PLD"/>
    <property type="match status" value="1"/>
</dbReference>
<accession>A0ABN0ZI16</accession>
<protein>
    <recommendedName>
        <fullName evidence="1">PLD phosphodiesterase domain-containing protein</fullName>
    </recommendedName>
</protein>
<dbReference type="Proteomes" id="UP001501459">
    <property type="component" value="Unassembled WGS sequence"/>
</dbReference>
<organism evidence="2 3">
    <name type="scientific">Lentibacillus halophilus</name>
    <dbReference type="NCBI Taxonomy" id="295065"/>
    <lineage>
        <taxon>Bacteria</taxon>
        <taxon>Bacillati</taxon>
        <taxon>Bacillota</taxon>
        <taxon>Bacilli</taxon>
        <taxon>Bacillales</taxon>
        <taxon>Bacillaceae</taxon>
        <taxon>Lentibacillus</taxon>
    </lineage>
</organism>
<dbReference type="CDD" id="cd09176">
    <property type="entry name" value="PLDc_unchar6"/>
    <property type="match status" value="1"/>
</dbReference>
<comment type="caution">
    <text evidence="2">The sequence shown here is derived from an EMBL/GenBank/DDBJ whole genome shotgun (WGS) entry which is preliminary data.</text>
</comment>
<evidence type="ECO:0000313" key="3">
    <source>
        <dbReference type="Proteomes" id="UP001501459"/>
    </source>
</evidence>
<feature type="domain" description="PLD phosphodiesterase" evidence="1">
    <location>
        <begin position="82"/>
        <end position="109"/>
    </location>
</feature>
<evidence type="ECO:0000259" key="1">
    <source>
        <dbReference type="PROSITE" id="PS50035"/>
    </source>
</evidence>